<evidence type="ECO:0000313" key="1">
    <source>
        <dbReference type="EMBL" id="KCW54143.1"/>
    </source>
</evidence>
<dbReference type="SUPFAM" id="SSF52467">
    <property type="entry name" value="DHS-like NAD/FAD-binding domain"/>
    <property type="match status" value="1"/>
</dbReference>
<dbReference type="Gene3D" id="3.40.50.1220">
    <property type="entry name" value="TPP-binding domain"/>
    <property type="match status" value="1"/>
</dbReference>
<protein>
    <submittedName>
        <fullName evidence="1">Uncharacterized protein</fullName>
    </submittedName>
</protein>
<dbReference type="Gramene" id="KCW54143">
    <property type="protein sequence ID" value="KCW54143"/>
    <property type="gene ID" value="EUGRSUZ_I00120"/>
</dbReference>
<dbReference type="STRING" id="71139.A0A059AJX4"/>
<gene>
    <name evidence="1" type="ORF">EUGRSUZ_I00120</name>
</gene>
<name>A0A059AJX4_EUCGR</name>
<dbReference type="InParanoid" id="A0A059AJX4"/>
<organism evidence="1">
    <name type="scientific">Eucalyptus grandis</name>
    <name type="common">Flooded gum</name>
    <dbReference type="NCBI Taxonomy" id="71139"/>
    <lineage>
        <taxon>Eukaryota</taxon>
        <taxon>Viridiplantae</taxon>
        <taxon>Streptophyta</taxon>
        <taxon>Embryophyta</taxon>
        <taxon>Tracheophyta</taxon>
        <taxon>Spermatophyta</taxon>
        <taxon>Magnoliopsida</taxon>
        <taxon>eudicotyledons</taxon>
        <taxon>Gunneridae</taxon>
        <taxon>Pentapetalae</taxon>
        <taxon>rosids</taxon>
        <taxon>malvids</taxon>
        <taxon>Myrtales</taxon>
        <taxon>Myrtaceae</taxon>
        <taxon>Myrtoideae</taxon>
        <taxon>Eucalypteae</taxon>
        <taxon>Eucalyptus</taxon>
    </lineage>
</organism>
<proteinExistence type="predicted"/>
<dbReference type="PANTHER" id="PTHR11085:SF10">
    <property type="entry name" value="NAD-DEPENDENT PROTEIN DEACYLASE SIRTUIN-5, MITOCHONDRIAL-RELATED"/>
    <property type="match status" value="1"/>
</dbReference>
<accession>A0A059AJX4</accession>
<dbReference type="InterPro" id="IPR050134">
    <property type="entry name" value="NAD-dep_sirtuin_deacylases"/>
</dbReference>
<reference evidence="1" key="1">
    <citation type="submission" date="2013-07" db="EMBL/GenBank/DDBJ databases">
        <title>The genome of Eucalyptus grandis.</title>
        <authorList>
            <person name="Schmutz J."/>
            <person name="Hayes R."/>
            <person name="Myburg A."/>
            <person name="Tuskan G."/>
            <person name="Grattapaglia D."/>
            <person name="Rokhsar D.S."/>
        </authorList>
    </citation>
    <scope>NUCLEOTIDE SEQUENCE</scope>
    <source>
        <tissue evidence="1">Leaf extractions</tissue>
    </source>
</reference>
<dbReference type="InterPro" id="IPR029035">
    <property type="entry name" value="DHS-like_NAD/FAD-binding_dom"/>
</dbReference>
<sequence>MPVYRSLGFISLGNLEKAPPEFLRDKKMVPDSDPPSLRDTDSLHQFFESSTKLVVLTGAGMSMEYGIPDYRSPNGGLIAQVSGQLPIK</sequence>
<dbReference type="EMBL" id="KK198761">
    <property type="protein sequence ID" value="KCW54143.1"/>
    <property type="molecule type" value="Genomic_DNA"/>
</dbReference>
<dbReference type="PANTHER" id="PTHR11085">
    <property type="entry name" value="NAD-DEPENDENT PROTEIN DEACYLASE SIRTUIN-5, MITOCHONDRIAL-RELATED"/>
    <property type="match status" value="1"/>
</dbReference>
<dbReference type="AlphaFoldDB" id="A0A059AJX4"/>